<gene>
    <name evidence="1" type="ORF">ES332_A10G251300v1</name>
</gene>
<organism evidence="1 2">
    <name type="scientific">Gossypium tomentosum</name>
    <name type="common">Hawaiian cotton</name>
    <name type="synonym">Gossypium sandvicense</name>
    <dbReference type="NCBI Taxonomy" id="34277"/>
    <lineage>
        <taxon>Eukaryota</taxon>
        <taxon>Viridiplantae</taxon>
        <taxon>Streptophyta</taxon>
        <taxon>Embryophyta</taxon>
        <taxon>Tracheophyta</taxon>
        <taxon>Spermatophyta</taxon>
        <taxon>Magnoliopsida</taxon>
        <taxon>eudicotyledons</taxon>
        <taxon>Gunneridae</taxon>
        <taxon>Pentapetalae</taxon>
        <taxon>rosids</taxon>
        <taxon>malvids</taxon>
        <taxon>Malvales</taxon>
        <taxon>Malvaceae</taxon>
        <taxon>Malvoideae</taxon>
        <taxon>Gossypium</taxon>
    </lineage>
</organism>
<evidence type="ECO:0000313" key="1">
    <source>
        <dbReference type="EMBL" id="TYI07817.1"/>
    </source>
</evidence>
<sequence length="97" mass="11494">MALGPFYDSIENLGDTCSQQQTKTPFKSLWFLTRLLIMYHSCFQSLVSTTNLFVCPWSCYIYMVMNDLMARQTYVHNFWYHFPQLAQNPECHWYGSG</sequence>
<dbReference type="AlphaFoldDB" id="A0A5D2NUN5"/>
<keyword evidence="2" id="KW-1185">Reference proteome</keyword>
<accession>A0A5D2NUN5</accession>
<reference evidence="1 2" key="1">
    <citation type="submission" date="2019-07" db="EMBL/GenBank/DDBJ databases">
        <title>WGS assembly of Gossypium tomentosum.</title>
        <authorList>
            <person name="Chen Z.J."/>
            <person name="Sreedasyam A."/>
            <person name="Ando A."/>
            <person name="Song Q."/>
            <person name="De L."/>
            <person name="Hulse-Kemp A."/>
            <person name="Ding M."/>
            <person name="Ye W."/>
            <person name="Kirkbride R."/>
            <person name="Jenkins J."/>
            <person name="Plott C."/>
            <person name="Lovell J."/>
            <person name="Lin Y.-M."/>
            <person name="Vaughn R."/>
            <person name="Liu B."/>
            <person name="Li W."/>
            <person name="Simpson S."/>
            <person name="Scheffler B."/>
            <person name="Saski C."/>
            <person name="Grover C."/>
            <person name="Hu G."/>
            <person name="Conover J."/>
            <person name="Carlson J."/>
            <person name="Shu S."/>
            <person name="Boston L."/>
            <person name="Williams M."/>
            <person name="Peterson D."/>
            <person name="Mcgee K."/>
            <person name="Jones D."/>
            <person name="Wendel J."/>
            <person name="Stelly D."/>
            <person name="Grimwood J."/>
            <person name="Schmutz J."/>
        </authorList>
    </citation>
    <scope>NUCLEOTIDE SEQUENCE [LARGE SCALE GENOMIC DNA]</scope>
    <source>
        <strain evidence="1">7179.01</strain>
    </source>
</reference>
<name>A0A5D2NUN5_GOSTO</name>
<protein>
    <submittedName>
        <fullName evidence="1">Uncharacterized protein</fullName>
    </submittedName>
</protein>
<evidence type="ECO:0000313" key="2">
    <source>
        <dbReference type="Proteomes" id="UP000322667"/>
    </source>
</evidence>
<proteinExistence type="predicted"/>
<dbReference type="EMBL" id="CM017619">
    <property type="protein sequence ID" value="TYI07817.1"/>
    <property type="molecule type" value="Genomic_DNA"/>
</dbReference>
<dbReference type="Proteomes" id="UP000322667">
    <property type="component" value="Chromosome A10"/>
</dbReference>